<keyword evidence="4" id="KW-0443">Lipid metabolism</keyword>
<evidence type="ECO:0000256" key="5">
    <source>
        <dbReference type="ARBA" id="ARBA00023239"/>
    </source>
</evidence>
<dbReference type="AlphaFoldDB" id="A0A2S8J6E7"/>
<keyword evidence="3" id="KW-0276">Fatty acid metabolism</keyword>
<dbReference type="Proteomes" id="UP000239290">
    <property type="component" value="Unassembled WGS sequence"/>
</dbReference>
<organism evidence="10 11">
    <name type="scientific">Rhodococcus opacus</name>
    <name type="common">Nocardia opaca</name>
    <dbReference type="NCBI Taxonomy" id="37919"/>
    <lineage>
        <taxon>Bacteria</taxon>
        <taxon>Bacillati</taxon>
        <taxon>Actinomycetota</taxon>
        <taxon>Actinomycetes</taxon>
        <taxon>Mycobacteriales</taxon>
        <taxon>Nocardiaceae</taxon>
        <taxon>Rhodococcus</taxon>
    </lineage>
</organism>
<dbReference type="PANTHER" id="PTHR11941:SF169">
    <property type="entry name" value="(7AS)-7A-METHYL-1,5-DIOXO-2,3,5,6,7,7A-HEXAHYDRO-1H-INDENE-CARBOXYL-COA HYDROLASE"/>
    <property type="match status" value="1"/>
</dbReference>
<dbReference type="InterPro" id="IPR001753">
    <property type="entry name" value="Enoyl-CoA_hydra/iso"/>
</dbReference>
<gene>
    <name evidence="10" type="ORF">C5613_23175</name>
</gene>
<name>A0A2S8J6E7_RHOOP</name>
<evidence type="ECO:0000313" key="10">
    <source>
        <dbReference type="EMBL" id="PQP22565.1"/>
    </source>
</evidence>
<evidence type="ECO:0000256" key="8">
    <source>
        <dbReference type="RuleBase" id="RU003707"/>
    </source>
</evidence>
<dbReference type="EMBL" id="PUIO01000030">
    <property type="protein sequence ID" value="PQP22565.1"/>
    <property type="molecule type" value="Genomic_DNA"/>
</dbReference>
<protein>
    <submittedName>
        <fullName evidence="10">Enoyl-CoA hydratase</fullName>
        <ecNumber evidence="10">4.2.1.17</ecNumber>
    </submittedName>
</protein>
<proteinExistence type="inferred from homology"/>
<reference evidence="11" key="1">
    <citation type="submission" date="2018-02" db="EMBL/GenBank/DDBJ databases">
        <title>Draft genome sequencing of Rhodococcus opacus KU647198.</title>
        <authorList>
            <person name="Zheng B.-X."/>
        </authorList>
    </citation>
    <scope>NUCLEOTIDE SEQUENCE [LARGE SCALE GENOMIC DNA]</scope>
    <source>
        <strain evidence="11">04-OD7</strain>
    </source>
</reference>
<evidence type="ECO:0000313" key="11">
    <source>
        <dbReference type="Proteomes" id="UP000239290"/>
    </source>
</evidence>
<accession>A0A2S8J6E7</accession>
<comment type="function">
    <text evidence="1">Could possibly oxidize fatty acids using specific components.</text>
</comment>
<evidence type="ECO:0000256" key="3">
    <source>
        <dbReference type="ARBA" id="ARBA00022832"/>
    </source>
</evidence>
<comment type="catalytic activity">
    <reaction evidence="7">
        <text>a 4-saturated-(3S)-3-hydroxyacyl-CoA = a (3E)-enoyl-CoA + H2O</text>
        <dbReference type="Rhea" id="RHEA:20724"/>
        <dbReference type="ChEBI" id="CHEBI:15377"/>
        <dbReference type="ChEBI" id="CHEBI:58521"/>
        <dbReference type="ChEBI" id="CHEBI:137480"/>
        <dbReference type="EC" id="4.2.1.17"/>
    </reaction>
</comment>
<dbReference type="GO" id="GO:0006635">
    <property type="term" value="P:fatty acid beta-oxidation"/>
    <property type="evidence" value="ECO:0007669"/>
    <property type="project" value="TreeGrafter"/>
</dbReference>
<dbReference type="GO" id="GO:0018812">
    <property type="term" value="F:3-hydroxyacyl-CoA dehydratase activity"/>
    <property type="evidence" value="ECO:0007669"/>
    <property type="project" value="RHEA"/>
</dbReference>
<dbReference type="NCBIfam" id="NF006100">
    <property type="entry name" value="PRK08252.1"/>
    <property type="match status" value="1"/>
</dbReference>
<evidence type="ECO:0000256" key="7">
    <source>
        <dbReference type="ARBA" id="ARBA00023717"/>
    </source>
</evidence>
<dbReference type="Gene3D" id="3.90.226.10">
    <property type="entry name" value="2-enoyl-CoA Hydratase, Chain A, domain 1"/>
    <property type="match status" value="1"/>
</dbReference>
<dbReference type="Pfam" id="PF00378">
    <property type="entry name" value="ECH_1"/>
    <property type="match status" value="1"/>
</dbReference>
<evidence type="ECO:0000256" key="6">
    <source>
        <dbReference type="ARBA" id="ARBA00023709"/>
    </source>
</evidence>
<dbReference type="Gene3D" id="1.10.12.10">
    <property type="entry name" value="Lyase 2-enoyl-coa Hydratase, Chain A, domain 2"/>
    <property type="match status" value="1"/>
</dbReference>
<dbReference type="InterPro" id="IPR018376">
    <property type="entry name" value="Enoyl-CoA_hyd/isom_CS"/>
</dbReference>
<comment type="catalytic activity">
    <reaction evidence="6">
        <text>a (3S)-3-hydroxyacyl-CoA = a (2E)-enoyl-CoA + H2O</text>
        <dbReference type="Rhea" id="RHEA:16105"/>
        <dbReference type="ChEBI" id="CHEBI:15377"/>
        <dbReference type="ChEBI" id="CHEBI:57318"/>
        <dbReference type="ChEBI" id="CHEBI:58856"/>
        <dbReference type="EC" id="4.2.1.17"/>
    </reaction>
</comment>
<dbReference type="SUPFAM" id="SSF52096">
    <property type="entry name" value="ClpP/crotonase"/>
    <property type="match status" value="1"/>
</dbReference>
<dbReference type="RefSeq" id="WP_105417939.1">
    <property type="nucleotide sequence ID" value="NZ_PUIO01000030.1"/>
</dbReference>
<evidence type="ECO:0000256" key="2">
    <source>
        <dbReference type="ARBA" id="ARBA00005254"/>
    </source>
</evidence>
<dbReference type="InterPro" id="IPR029045">
    <property type="entry name" value="ClpP/crotonase-like_dom_sf"/>
</dbReference>
<dbReference type="CDD" id="cd06558">
    <property type="entry name" value="crotonase-like"/>
    <property type="match status" value="1"/>
</dbReference>
<sequence length="262" mass="27462">MTAVEPKTHAPVVLTEVTDGALVITINRPSARNAVDLEVAERIESALAELDRRDDLVVGIITGAGGTFSAGMDLKAFVQGIRPATPQGGFAGFVENPPQKPLIAAVEGYALAGGFEITLACDLVVASSAAVFGLPETKRGLVAAAGGLLRLPRLIPERVALEYALTGEHLTADRALELGLINRVTEPGEALAGAFELAGRIVANGPLAVRATKQVVAQARDWSTTEQFDRQRDITGPVFASSDAQEGARAFAEKRTPKWTGS</sequence>
<evidence type="ECO:0000256" key="1">
    <source>
        <dbReference type="ARBA" id="ARBA00002994"/>
    </source>
</evidence>
<keyword evidence="5 10" id="KW-0456">Lyase</keyword>
<comment type="similarity">
    <text evidence="2 8">Belongs to the enoyl-CoA hydratase/isomerase family.</text>
</comment>
<dbReference type="InterPro" id="IPR014748">
    <property type="entry name" value="Enoyl-CoA_hydra_C"/>
</dbReference>
<evidence type="ECO:0000256" key="9">
    <source>
        <dbReference type="SAM" id="MobiDB-lite"/>
    </source>
</evidence>
<dbReference type="EC" id="4.2.1.17" evidence="10"/>
<feature type="region of interest" description="Disordered" evidence="9">
    <location>
        <begin position="239"/>
        <end position="262"/>
    </location>
</feature>
<dbReference type="PROSITE" id="PS00166">
    <property type="entry name" value="ENOYL_COA_HYDRATASE"/>
    <property type="match status" value="1"/>
</dbReference>
<evidence type="ECO:0000256" key="4">
    <source>
        <dbReference type="ARBA" id="ARBA00023098"/>
    </source>
</evidence>
<comment type="caution">
    <text evidence="10">The sequence shown here is derived from an EMBL/GenBank/DDBJ whole genome shotgun (WGS) entry which is preliminary data.</text>
</comment>
<dbReference type="PANTHER" id="PTHR11941">
    <property type="entry name" value="ENOYL-COA HYDRATASE-RELATED"/>
    <property type="match status" value="1"/>
</dbReference>